<keyword evidence="5" id="KW-1185">Reference proteome</keyword>
<dbReference type="InterPro" id="IPR004992">
    <property type="entry name" value="EutN_CcmL"/>
</dbReference>
<dbReference type="InterPro" id="IPR036677">
    <property type="entry name" value="EutN_CcmL_sf"/>
</dbReference>
<dbReference type="RefSeq" id="WP_087918094.1">
    <property type="nucleotide sequence ID" value="NZ_CP021780.1"/>
</dbReference>
<organism evidence="4 5">
    <name type="scientific">Paenibacillus donghaensis</name>
    <dbReference type="NCBI Taxonomy" id="414771"/>
    <lineage>
        <taxon>Bacteria</taxon>
        <taxon>Bacillati</taxon>
        <taxon>Bacillota</taxon>
        <taxon>Bacilli</taxon>
        <taxon>Bacillales</taxon>
        <taxon>Paenibacillaceae</taxon>
        <taxon>Paenibacillus</taxon>
    </lineage>
</organism>
<evidence type="ECO:0000256" key="2">
    <source>
        <dbReference type="ARBA" id="ARBA00023669"/>
    </source>
</evidence>
<dbReference type="PROSITE" id="PS51932">
    <property type="entry name" value="BMV"/>
    <property type="match status" value="1"/>
</dbReference>
<dbReference type="GO" id="GO:0031470">
    <property type="term" value="C:carboxysome"/>
    <property type="evidence" value="ECO:0007669"/>
    <property type="project" value="UniProtKB-SubCell"/>
</dbReference>
<comment type="subcellular location">
    <subcellularLocation>
        <location evidence="1">Carboxysome</location>
    </subcellularLocation>
</comment>
<dbReference type="KEGG" id="pdh:B9T62_27005"/>
<dbReference type="Pfam" id="PF03319">
    <property type="entry name" value="EutN_CcmL"/>
    <property type="match status" value="1"/>
</dbReference>
<evidence type="ECO:0000256" key="3">
    <source>
        <dbReference type="ARBA" id="ARBA00024446"/>
    </source>
</evidence>
<dbReference type="PANTHER" id="PTHR36539">
    <property type="entry name" value="ETHANOLAMINE UTILIZATION PROTEIN EUTN"/>
    <property type="match status" value="1"/>
</dbReference>
<dbReference type="AlphaFoldDB" id="A0A2Z2KL75"/>
<sequence>MQLGLIIGHVVATRKDEALVGAKLLVIQPIQPDHTPMGPTIVAVDTVGAGIGETIIFVVGSVASRATPHPEAPIDAAIVGIVDSVDCAKSGGS</sequence>
<keyword evidence="2" id="KW-1282">Carboxysome</keyword>
<dbReference type="EMBL" id="CP021780">
    <property type="protein sequence ID" value="ASA24113.1"/>
    <property type="molecule type" value="Genomic_DNA"/>
</dbReference>
<dbReference type="SUPFAM" id="SSF159133">
    <property type="entry name" value="EutN/CcmL-like"/>
    <property type="match status" value="1"/>
</dbReference>
<evidence type="ECO:0000313" key="4">
    <source>
        <dbReference type="EMBL" id="ASA24113.1"/>
    </source>
</evidence>
<proteinExistence type="predicted"/>
<evidence type="ECO:0000256" key="1">
    <source>
        <dbReference type="ARBA" id="ARBA00023587"/>
    </source>
</evidence>
<protein>
    <submittedName>
        <fullName evidence="4">Ethanolamine utilization protein EutN</fullName>
    </submittedName>
</protein>
<dbReference type="Proteomes" id="UP000249890">
    <property type="component" value="Chromosome"/>
</dbReference>
<dbReference type="Gene3D" id="2.40.50.220">
    <property type="entry name" value="EutN/Ccml"/>
    <property type="match status" value="1"/>
</dbReference>
<accession>A0A2Z2KL75</accession>
<name>A0A2Z2KL75_9BACL</name>
<keyword evidence="3" id="KW-1283">Bacterial microcompartment</keyword>
<dbReference type="OrthoDB" id="196195at2"/>
<evidence type="ECO:0000313" key="5">
    <source>
        <dbReference type="Proteomes" id="UP000249890"/>
    </source>
</evidence>
<dbReference type="CDD" id="cd01614">
    <property type="entry name" value="EutN_CcmL"/>
    <property type="match status" value="1"/>
</dbReference>
<reference evidence="4 5" key="1">
    <citation type="submission" date="2017-06" db="EMBL/GenBank/DDBJ databases">
        <title>Complete genome sequence of Paenibacillus donghaensis KCTC 13049T isolated from East Sea sediment, South Korea.</title>
        <authorList>
            <person name="Jung B.K."/>
            <person name="Hong S.-J."/>
            <person name="Shin J.-H."/>
        </authorList>
    </citation>
    <scope>NUCLEOTIDE SEQUENCE [LARGE SCALE GENOMIC DNA]</scope>
    <source>
        <strain evidence="4 5">KCTC 13049</strain>
    </source>
</reference>
<gene>
    <name evidence="4" type="ORF">B9T62_27005</name>
</gene>